<protein>
    <submittedName>
        <fullName evidence="1">Zn(2)-C6 fungal-type domain-containing protein</fullName>
    </submittedName>
</protein>
<dbReference type="Proteomes" id="UP001065298">
    <property type="component" value="Chromosome 2"/>
</dbReference>
<proteinExistence type="predicted"/>
<sequence length="776" mass="86467">MDGHAVAEPAAGAPIPADHGAHGIAGDASAADPSASVIKRRAPIACRRCRRMRSKCVHDRAQPPCKACLEAGLGAEDCIFPVRGQPDHDREFRHPRVRAEKTARRDPAKVRREILDAPVRPLGKPGDEWERLPPLPDIIDGVNRFTQHYFQLGFIPKQQFPDRLLKDYRSVSVFLVVSILSISARLSPSLATRYGSGMKAAEFFMERATNLAYGELYQEPTLERCQAFYLLSIAQQGSGLRNKSYINMGVSMRMASLMRLHREETYRVQNPTPEVIIRSESARRTLWMLHSQDQLHSGPYSPVSLAASDITALLPCDEHDFAIGREPPSRAAVEGTPPAIENPSLIFDPNRSLFASLIQAHHFWGIVSRRAVKFARSSRPWEANSEFACVVKKLHEWENALPQDHLWSAHTLKKYKANGQDLAYLGVTMVPRLCNIVLRRPYLMDMLTITSKDEQRQNFFANIAYELFLNVRRLFEQIDAQFTGRSPDESVGAQMAAFCVYSCGLFSTYLCRYPHICPDLNISREGPMMLQRTLSILMECKEVWPLASRWVEALERFARDPTGSLTTESGMADGKDPIPNPVAIPIAVPSSANSVSSSTSPASSMYARPGAPLDTTSLRSPSSNEILTPLPTPTTHIIPSHFPPHSQQQSQPHQHQHQHQQHHQQRHQQQQHQQPQPSPIADPQSFTPQQIPSHIYMHTDNSTGLGMLMEPFDSQGALQGYTMAPNGNPTQAAAIAAAVTPAPFYPSADGYEGELQFYINGPQDWMPTDGVFDGYG</sequence>
<comment type="caution">
    <text evidence="1">The sequence shown here is derived from an EMBL/GenBank/DDBJ whole genome shotgun (WGS) entry which is preliminary data.</text>
</comment>
<name>A0ACC0RDF9_9HYPO</name>
<evidence type="ECO:0000313" key="2">
    <source>
        <dbReference type="Proteomes" id="UP001065298"/>
    </source>
</evidence>
<accession>A0ACC0RDF9</accession>
<gene>
    <name evidence="1" type="ORF">NCS57_00285900</name>
</gene>
<keyword evidence="2" id="KW-1185">Reference proteome</keyword>
<evidence type="ECO:0000313" key="1">
    <source>
        <dbReference type="EMBL" id="KAI8680062.1"/>
    </source>
</evidence>
<dbReference type="EMBL" id="CM046504">
    <property type="protein sequence ID" value="KAI8680062.1"/>
    <property type="molecule type" value="Genomic_DNA"/>
</dbReference>
<organism evidence="1 2">
    <name type="scientific">Fusarium keratoplasticum</name>
    <dbReference type="NCBI Taxonomy" id="1328300"/>
    <lineage>
        <taxon>Eukaryota</taxon>
        <taxon>Fungi</taxon>
        <taxon>Dikarya</taxon>
        <taxon>Ascomycota</taxon>
        <taxon>Pezizomycotina</taxon>
        <taxon>Sordariomycetes</taxon>
        <taxon>Hypocreomycetidae</taxon>
        <taxon>Hypocreales</taxon>
        <taxon>Nectriaceae</taxon>
        <taxon>Fusarium</taxon>
        <taxon>Fusarium solani species complex</taxon>
    </lineage>
</organism>
<reference evidence="1" key="1">
    <citation type="submission" date="2022-06" db="EMBL/GenBank/DDBJ databases">
        <title>Fusarium solani species complex genomes reveal bases of compartmentalisation and animal pathogenesis.</title>
        <authorList>
            <person name="Tsai I.J."/>
        </authorList>
    </citation>
    <scope>NUCLEOTIDE SEQUENCE</scope>
    <source>
        <strain evidence="1">Fu6.1</strain>
    </source>
</reference>